<gene>
    <name evidence="3" type="ORF">EDD28_3181</name>
</gene>
<dbReference type="AlphaFoldDB" id="A0A3N2D1V6"/>
<reference evidence="3 4" key="1">
    <citation type="submission" date="2018-11" db="EMBL/GenBank/DDBJ databases">
        <title>Sequencing the genomes of 1000 actinobacteria strains.</title>
        <authorList>
            <person name="Klenk H.-P."/>
        </authorList>
    </citation>
    <scope>NUCLEOTIDE SEQUENCE [LARGE SCALE GENOMIC DNA]</scope>
    <source>
        <strain evidence="3 4">DSM 13521</strain>
    </source>
</reference>
<dbReference type="Pfam" id="PF24481">
    <property type="entry name" value="CT398_CC"/>
    <property type="match status" value="1"/>
</dbReference>
<feature type="coiled-coil region" evidence="1">
    <location>
        <begin position="59"/>
        <end position="86"/>
    </location>
</feature>
<dbReference type="EMBL" id="RKHQ01000002">
    <property type="protein sequence ID" value="ROR93757.1"/>
    <property type="molecule type" value="Genomic_DNA"/>
</dbReference>
<evidence type="ECO:0000256" key="1">
    <source>
        <dbReference type="SAM" id="Coils"/>
    </source>
</evidence>
<evidence type="ECO:0000313" key="3">
    <source>
        <dbReference type="EMBL" id="ROR93757.1"/>
    </source>
</evidence>
<comment type="caution">
    <text evidence="3">The sequence shown here is derived from an EMBL/GenBank/DDBJ whole genome shotgun (WGS) entry which is preliminary data.</text>
</comment>
<dbReference type="RefSeq" id="WP_123740667.1">
    <property type="nucleotide sequence ID" value="NZ_RKHQ01000002.1"/>
</dbReference>
<evidence type="ECO:0000313" key="4">
    <source>
        <dbReference type="Proteomes" id="UP000275356"/>
    </source>
</evidence>
<feature type="domain" description="CT398-like coiled coil hairpin" evidence="2">
    <location>
        <begin position="15"/>
        <end position="193"/>
    </location>
</feature>
<organism evidence="3 4">
    <name type="scientific">Salana multivorans</name>
    <dbReference type="NCBI Taxonomy" id="120377"/>
    <lineage>
        <taxon>Bacteria</taxon>
        <taxon>Bacillati</taxon>
        <taxon>Actinomycetota</taxon>
        <taxon>Actinomycetes</taxon>
        <taxon>Micrococcales</taxon>
        <taxon>Beutenbergiaceae</taxon>
        <taxon>Salana</taxon>
    </lineage>
</organism>
<dbReference type="OrthoDB" id="9784388at2"/>
<proteinExistence type="predicted"/>
<evidence type="ECO:0000259" key="2">
    <source>
        <dbReference type="Pfam" id="PF24481"/>
    </source>
</evidence>
<keyword evidence="1" id="KW-0175">Coiled coil</keyword>
<name>A0A3N2D1V6_9MICO</name>
<dbReference type="InterPro" id="IPR056003">
    <property type="entry name" value="CT398_CC_hairpin"/>
</dbReference>
<dbReference type="Gene3D" id="1.10.287.1490">
    <property type="match status" value="1"/>
</dbReference>
<accession>A0A3N2D1V6</accession>
<protein>
    <recommendedName>
        <fullName evidence="2">CT398-like coiled coil hairpin domain-containing protein</fullName>
    </recommendedName>
</protein>
<dbReference type="Proteomes" id="UP000275356">
    <property type="component" value="Unassembled WGS sequence"/>
</dbReference>
<sequence length="244" mass="26485">MPPAPHLDQRRLLDVQALDTQLAKLAHAKRTHPTIAALAELDGRAADLHRAAVLQTSTVADLKRALTKAEDDVAQVRTRRERDQQRLDAGAFDAKTSQAVTAELGSLARRQSDLEDVELEAMEALEAADADLASIREQEGAIDADVARLTAERDEALAELTRQEEEIAARRAVAVDGIDAALLALYEKVRRQNAGLAVLAVRGSTTEPVRLDLSLSEVAAIKAAGPDELLRDEEHGYILVRLDD</sequence>
<keyword evidence="4" id="KW-1185">Reference proteome</keyword>